<evidence type="ECO:0000313" key="3">
    <source>
        <dbReference type="Proteomes" id="UP001501414"/>
    </source>
</evidence>
<dbReference type="InterPro" id="IPR016040">
    <property type="entry name" value="NAD(P)-bd_dom"/>
</dbReference>
<gene>
    <name evidence="2" type="ORF">GCM10009613_09300</name>
</gene>
<dbReference type="PANTHER" id="PTHR43355:SF2">
    <property type="entry name" value="FLAVIN REDUCTASE (NADPH)"/>
    <property type="match status" value="1"/>
</dbReference>
<dbReference type="EMBL" id="BAAAJK010000004">
    <property type="protein sequence ID" value="GAA1382113.1"/>
    <property type="molecule type" value="Genomic_DNA"/>
</dbReference>
<organism evidence="2 3">
    <name type="scientific">Pseudonocardia kongjuensis</name>
    <dbReference type="NCBI Taxonomy" id="102227"/>
    <lineage>
        <taxon>Bacteria</taxon>
        <taxon>Bacillati</taxon>
        <taxon>Actinomycetota</taxon>
        <taxon>Actinomycetes</taxon>
        <taxon>Pseudonocardiales</taxon>
        <taxon>Pseudonocardiaceae</taxon>
        <taxon>Pseudonocardia</taxon>
    </lineage>
</organism>
<dbReference type="Proteomes" id="UP001501414">
    <property type="component" value="Unassembled WGS sequence"/>
</dbReference>
<proteinExistence type="predicted"/>
<feature type="domain" description="NAD(P)-binding" evidence="1">
    <location>
        <begin position="8"/>
        <end position="196"/>
    </location>
</feature>
<dbReference type="Gene3D" id="3.40.50.720">
    <property type="entry name" value="NAD(P)-binding Rossmann-like Domain"/>
    <property type="match status" value="1"/>
</dbReference>
<evidence type="ECO:0000259" key="1">
    <source>
        <dbReference type="Pfam" id="PF13460"/>
    </source>
</evidence>
<dbReference type="InterPro" id="IPR051606">
    <property type="entry name" value="Polyketide_Oxido-like"/>
</dbReference>
<evidence type="ECO:0000313" key="2">
    <source>
        <dbReference type="EMBL" id="GAA1382113.1"/>
    </source>
</evidence>
<accession>A0ABN1XHT0</accession>
<name>A0ABN1XHT0_9PSEU</name>
<keyword evidence="3" id="KW-1185">Reference proteome</keyword>
<dbReference type="PANTHER" id="PTHR43355">
    <property type="entry name" value="FLAVIN REDUCTASE (NADPH)"/>
    <property type="match status" value="1"/>
</dbReference>
<dbReference type="Pfam" id="PF13460">
    <property type="entry name" value="NAD_binding_10"/>
    <property type="match status" value="1"/>
</dbReference>
<protein>
    <submittedName>
        <fullName evidence="2">NAD(P)H-binding protein</fullName>
    </submittedName>
</protein>
<dbReference type="InterPro" id="IPR036291">
    <property type="entry name" value="NAD(P)-bd_dom_sf"/>
</dbReference>
<comment type="caution">
    <text evidence="2">The sequence shown here is derived from an EMBL/GenBank/DDBJ whole genome shotgun (WGS) entry which is preliminary data.</text>
</comment>
<reference evidence="2 3" key="1">
    <citation type="journal article" date="2019" name="Int. J. Syst. Evol. Microbiol.">
        <title>The Global Catalogue of Microorganisms (GCM) 10K type strain sequencing project: providing services to taxonomists for standard genome sequencing and annotation.</title>
        <authorList>
            <consortium name="The Broad Institute Genomics Platform"/>
            <consortium name="The Broad Institute Genome Sequencing Center for Infectious Disease"/>
            <person name="Wu L."/>
            <person name="Ma J."/>
        </authorList>
    </citation>
    <scope>NUCLEOTIDE SEQUENCE [LARGE SCALE GENOMIC DNA]</scope>
    <source>
        <strain evidence="2 3">JCM 11896</strain>
    </source>
</reference>
<dbReference type="SUPFAM" id="SSF51735">
    <property type="entry name" value="NAD(P)-binding Rossmann-fold domains"/>
    <property type="match status" value="1"/>
</dbReference>
<sequence>MTHIVVLGGTGYAGRYIVDEAARRGHDVVSVSRSAAPAGGPVTHRSADLLDPAARQAAVEGADVVVGALSPRGPLDGELGAVYRSVADAVAAAGARLVVVGGFSSLRPAPGEDRIIDSGRFPGAADAPPVPPEALEGLLNEARQMNATLLDLLGRSDGPDWTFVSPGMGFGAHVPGEPTGRYRIGDDDVALFDAEGSSAIGGADFALAVVDEIEQGKHRREHIGVAY</sequence>
<dbReference type="RefSeq" id="WP_344018591.1">
    <property type="nucleotide sequence ID" value="NZ_BAAAJK010000004.1"/>
</dbReference>